<sequence>MIFLSNIYGFHNYLNTKLMQEEENRENVRIVACLSCLSASNSAHVTAWWETVRAIAVIKGLCTPNPKRSI</sequence>
<dbReference type="Proteomes" id="UP000095283">
    <property type="component" value="Unplaced"/>
</dbReference>
<protein>
    <submittedName>
        <fullName evidence="2">Ovule protein</fullName>
    </submittedName>
</protein>
<dbReference type="WBParaSite" id="Hba_10570">
    <property type="protein sequence ID" value="Hba_10570"/>
    <property type="gene ID" value="Hba_10570"/>
</dbReference>
<evidence type="ECO:0000313" key="2">
    <source>
        <dbReference type="WBParaSite" id="Hba_10570"/>
    </source>
</evidence>
<dbReference type="AlphaFoldDB" id="A0A1I7WZG3"/>
<evidence type="ECO:0000313" key="1">
    <source>
        <dbReference type="Proteomes" id="UP000095283"/>
    </source>
</evidence>
<reference evidence="2" key="1">
    <citation type="submission" date="2016-11" db="UniProtKB">
        <authorList>
            <consortium name="WormBaseParasite"/>
        </authorList>
    </citation>
    <scope>IDENTIFICATION</scope>
</reference>
<accession>A0A1I7WZG3</accession>
<proteinExistence type="predicted"/>
<keyword evidence="1" id="KW-1185">Reference proteome</keyword>
<organism evidence="1 2">
    <name type="scientific">Heterorhabditis bacteriophora</name>
    <name type="common">Entomopathogenic nematode worm</name>
    <dbReference type="NCBI Taxonomy" id="37862"/>
    <lineage>
        <taxon>Eukaryota</taxon>
        <taxon>Metazoa</taxon>
        <taxon>Ecdysozoa</taxon>
        <taxon>Nematoda</taxon>
        <taxon>Chromadorea</taxon>
        <taxon>Rhabditida</taxon>
        <taxon>Rhabditina</taxon>
        <taxon>Rhabditomorpha</taxon>
        <taxon>Strongyloidea</taxon>
        <taxon>Heterorhabditidae</taxon>
        <taxon>Heterorhabditis</taxon>
    </lineage>
</organism>
<name>A0A1I7WZG3_HETBA</name>